<keyword evidence="8" id="KW-1185">Reference proteome</keyword>
<dbReference type="NCBIfam" id="TIGR00543">
    <property type="entry name" value="isochor_syn"/>
    <property type="match status" value="1"/>
</dbReference>
<comment type="caution">
    <text evidence="7">The sequence shown here is derived from an EMBL/GenBank/DDBJ whole genome shotgun (WGS) entry which is preliminary data.</text>
</comment>
<feature type="domain" description="Chorismate-utilising enzyme C-terminal" evidence="6">
    <location>
        <begin position="103"/>
        <end position="345"/>
    </location>
</feature>
<dbReference type="InterPro" id="IPR005801">
    <property type="entry name" value="ADC_synthase"/>
</dbReference>
<keyword evidence="4" id="KW-0413">Isomerase</keyword>
<gene>
    <name evidence="7" type="ORF">DKG77_12755</name>
</gene>
<dbReference type="EC" id="5.4.4.2" evidence="3"/>
<evidence type="ECO:0000313" key="7">
    <source>
        <dbReference type="EMBL" id="PWL39085.1"/>
    </source>
</evidence>
<accession>A0A316L2A7</accession>
<dbReference type="AlphaFoldDB" id="A0A316L2A7"/>
<organism evidence="7 8">
    <name type="scientific">Flagellimonas aquimarina</name>
    <dbReference type="NCBI Taxonomy" id="2201895"/>
    <lineage>
        <taxon>Bacteria</taxon>
        <taxon>Pseudomonadati</taxon>
        <taxon>Bacteroidota</taxon>
        <taxon>Flavobacteriia</taxon>
        <taxon>Flavobacteriales</taxon>
        <taxon>Flavobacteriaceae</taxon>
        <taxon>Flagellimonas</taxon>
    </lineage>
</organism>
<dbReference type="Proteomes" id="UP000245762">
    <property type="component" value="Unassembled WGS sequence"/>
</dbReference>
<dbReference type="SUPFAM" id="SSF56322">
    <property type="entry name" value="ADC synthase"/>
    <property type="match status" value="1"/>
</dbReference>
<dbReference type="OrthoDB" id="9806579at2"/>
<evidence type="ECO:0000256" key="1">
    <source>
        <dbReference type="ARBA" id="ARBA00000799"/>
    </source>
</evidence>
<dbReference type="EMBL" id="QGEG01000002">
    <property type="protein sequence ID" value="PWL39085.1"/>
    <property type="molecule type" value="Genomic_DNA"/>
</dbReference>
<evidence type="ECO:0000259" key="6">
    <source>
        <dbReference type="Pfam" id="PF00425"/>
    </source>
</evidence>
<dbReference type="PANTHER" id="PTHR42839">
    <property type="entry name" value="ISOCHORISMATE SYNTHASE ENTC"/>
    <property type="match status" value="1"/>
</dbReference>
<name>A0A316L2A7_9FLAO</name>
<evidence type="ECO:0000256" key="5">
    <source>
        <dbReference type="ARBA" id="ARBA00041564"/>
    </source>
</evidence>
<proteinExistence type="inferred from homology"/>
<evidence type="ECO:0000313" key="8">
    <source>
        <dbReference type="Proteomes" id="UP000245762"/>
    </source>
</evidence>
<comment type="catalytic activity">
    <reaction evidence="1">
        <text>chorismate = isochorismate</text>
        <dbReference type="Rhea" id="RHEA:18985"/>
        <dbReference type="ChEBI" id="CHEBI:29748"/>
        <dbReference type="ChEBI" id="CHEBI:29780"/>
        <dbReference type="EC" id="5.4.4.2"/>
    </reaction>
</comment>
<sequence length="353" mass="39635">MPYQKNKDFHKLLEKVDSCLENDYPFSIYRKPLESKVFGVFQSNDELNITTDFEDKGFVFAPFDLNDNAVLIHADEVLEVFFEKEGTTDDIKTFTNDSGKYNHLKLVEKGINKIGSGALTKVVLSRKIAVKLSRSPKEIFISLLSNYPNAFCYLFFHPKVGIWCGATPETLVRIAGGELETMSLAATLPIKENSSPNWGSKEIEEQKMVSDYIKEKLVHSLEEFNMGKAESIVAGDLWHLKSDIKGKLSATAQIKDIITSLHPTPAVCGIPTSAAKAFIVQNESYKRTYYTGFLGELNLNKEREMNLFVNLRCMEISDQNASIFVGGGITSASNPEREWSETQNKSKTMLNII</sequence>
<evidence type="ECO:0000256" key="3">
    <source>
        <dbReference type="ARBA" id="ARBA00012824"/>
    </source>
</evidence>
<dbReference type="InterPro" id="IPR004561">
    <property type="entry name" value="IsoChor_synthase"/>
</dbReference>
<comment type="similarity">
    <text evidence="2">Belongs to the isochorismate synthase family.</text>
</comment>
<dbReference type="GO" id="GO:0008909">
    <property type="term" value="F:isochorismate synthase activity"/>
    <property type="evidence" value="ECO:0007669"/>
    <property type="project" value="UniProtKB-EC"/>
</dbReference>
<protein>
    <recommendedName>
        <fullName evidence="3">isochorismate synthase</fullName>
        <ecNumber evidence="3">5.4.4.2</ecNumber>
    </recommendedName>
    <alternativeName>
        <fullName evidence="5">Isochorismate mutase</fullName>
    </alternativeName>
</protein>
<dbReference type="InterPro" id="IPR015890">
    <property type="entry name" value="Chorismate_C"/>
</dbReference>
<dbReference type="RefSeq" id="WP_109663498.1">
    <property type="nucleotide sequence ID" value="NZ_QGEG01000002.1"/>
</dbReference>
<dbReference type="PANTHER" id="PTHR42839:SF2">
    <property type="entry name" value="ISOCHORISMATE SYNTHASE ENTC"/>
    <property type="match status" value="1"/>
</dbReference>
<dbReference type="Pfam" id="PF00425">
    <property type="entry name" value="Chorismate_bind"/>
    <property type="match status" value="1"/>
</dbReference>
<reference evidence="7 8" key="1">
    <citation type="submission" date="2018-05" db="EMBL/GenBank/DDBJ databases">
        <title>Complete genome sequence of Flagellimonas aquimarina ECD12 isolated from seaweed Ecklonia cava.</title>
        <authorList>
            <person name="Choi S."/>
            <person name="Seong C."/>
        </authorList>
    </citation>
    <scope>NUCLEOTIDE SEQUENCE [LARGE SCALE GENOMIC DNA]</scope>
    <source>
        <strain evidence="7 8">ECD12</strain>
    </source>
</reference>
<evidence type="ECO:0000256" key="2">
    <source>
        <dbReference type="ARBA" id="ARBA00005297"/>
    </source>
</evidence>
<evidence type="ECO:0000256" key="4">
    <source>
        <dbReference type="ARBA" id="ARBA00023235"/>
    </source>
</evidence>
<dbReference type="Gene3D" id="3.60.120.10">
    <property type="entry name" value="Anthranilate synthase"/>
    <property type="match status" value="1"/>
</dbReference>